<dbReference type="PANTHER" id="PTHR24096:SF422">
    <property type="entry name" value="BCDNA.GH02901"/>
    <property type="match status" value="1"/>
</dbReference>
<dbReference type="InterPro" id="IPR042099">
    <property type="entry name" value="ANL_N_sf"/>
</dbReference>
<keyword evidence="3" id="KW-1185">Reference proteome</keyword>
<evidence type="ECO:0000259" key="1">
    <source>
        <dbReference type="Pfam" id="PF13193"/>
    </source>
</evidence>
<dbReference type="OrthoDB" id="6759297at2759"/>
<dbReference type="Gene3D" id="3.40.50.12780">
    <property type="entry name" value="N-terminal domain of ligase-like"/>
    <property type="match status" value="1"/>
</dbReference>
<dbReference type="GO" id="GO:0004467">
    <property type="term" value="F:long-chain fatty acid-CoA ligase activity"/>
    <property type="evidence" value="ECO:0007669"/>
    <property type="project" value="TreeGrafter"/>
</dbReference>
<dbReference type="InterPro" id="IPR045851">
    <property type="entry name" value="AMP-bd_C_sf"/>
</dbReference>
<evidence type="ECO:0000313" key="3">
    <source>
        <dbReference type="Proteomes" id="UP000801492"/>
    </source>
</evidence>
<dbReference type="AlphaFoldDB" id="A0A8K0CFK0"/>
<comment type="caution">
    <text evidence="2">The sequence shown here is derived from an EMBL/GenBank/DDBJ whole genome shotgun (WGS) entry which is preliminary data.</text>
</comment>
<dbReference type="Pfam" id="PF13193">
    <property type="entry name" value="AMP-binding_C"/>
    <property type="match status" value="1"/>
</dbReference>
<dbReference type="InterPro" id="IPR025110">
    <property type="entry name" value="AMP-bd_C"/>
</dbReference>
<feature type="domain" description="AMP-binding enzyme C-terminal" evidence="1">
    <location>
        <begin position="57"/>
        <end position="95"/>
    </location>
</feature>
<dbReference type="Proteomes" id="UP000801492">
    <property type="component" value="Unassembled WGS sequence"/>
</dbReference>
<sequence>MMKGYHKNPKATKEVFVSNGWLRTGDIGYYNEGEHFFVTDRYKELIKVKGFQVAPAELEELLRDHPAVEDAAVVGVPHPDFGEVPKAFVVPRKKTAKYKQLIGGVVTIDVDKLKAQILINSIGFKYYQLPLYLTSPETPRDKTYSELVTLIENHLCPQPNECIEQDKFLSRMQAANEIIAQKTVALRKLSSTCNFVCPEPTCKTSIAQVFLQAQFIKGTILFEIDTGSTISIISEQVFREACPNVNLNPSAMTFRTFTGEVFKPLGIAKVQISYENKTSEEDIYVISASSSPLLDRKFTLVTDNKLLCHIFSPKKKLPEMAASRLLRYALFLSRFGYEIKYRRSQERENADY</sequence>
<dbReference type="SUPFAM" id="SSF56801">
    <property type="entry name" value="Acetyl-CoA synthetase-like"/>
    <property type="match status" value="1"/>
</dbReference>
<protein>
    <recommendedName>
        <fullName evidence="1">AMP-binding enzyme C-terminal domain-containing protein</fullName>
    </recommendedName>
</protein>
<proteinExistence type="predicted"/>
<dbReference type="GO" id="GO:0046949">
    <property type="term" value="P:fatty-acyl-CoA biosynthetic process"/>
    <property type="evidence" value="ECO:0007669"/>
    <property type="project" value="TreeGrafter"/>
</dbReference>
<reference evidence="2" key="1">
    <citation type="submission" date="2019-08" db="EMBL/GenBank/DDBJ databases">
        <title>The genome of the North American firefly Photinus pyralis.</title>
        <authorList>
            <consortium name="Photinus pyralis genome working group"/>
            <person name="Fallon T.R."/>
            <person name="Sander Lower S.E."/>
            <person name="Weng J.-K."/>
        </authorList>
    </citation>
    <scope>NUCLEOTIDE SEQUENCE</scope>
    <source>
        <strain evidence="2">TRF0915ILg1</strain>
        <tissue evidence="2">Whole body</tissue>
    </source>
</reference>
<accession>A0A8K0CFK0</accession>
<dbReference type="Gene3D" id="3.30.300.30">
    <property type="match status" value="1"/>
</dbReference>
<dbReference type="EMBL" id="VTPC01090545">
    <property type="protein sequence ID" value="KAF2883207.1"/>
    <property type="molecule type" value="Genomic_DNA"/>
</dbReference>
<dbReference type="PANTHER" id="PTHR24096">
    <property type="entry name" value="LONG-CHAIN-FATTY-ACID--COA LIGASE"/>
    <property type="match status" value="1"/>
</dbReference>
<name>A0A8K0CFK0_IGNLU</name>
<gene>
    <name evidence="2" type="ORF">ILUMI_22982</name>
</gene>
<evidence type="ECO:0000313" key="2">
    <source>
        <dbReference type="EMBL" id="KAF2883207.1"/>
    </source>
</evidence>
<organism evidence="2 3">
    <name type="scientific">Ignelater luminosus</name>
    <name type="common">Cucubano</name>
    <name type="synonym">Pyrophorus luminosus</name>
    <dbReference type="NCBI Taxonomy" id="2038154"/>
    <lineage>
        <taxon>Eukaryota</taxon>
        <taxon>Metazoa</taxon>
        <taxon>Ecdysozoa</taxon>
        <taxon>Arthropoda</taxon>
        <taxon>Hexapoda</taxon>
        <taxon>Insecta</taxon>
        <taxon>Pterygota</taxon>
        <taxon>Neoptera</taxon>
        <taxon>Endopterygota</taxon>
        <taxon>Coleoptera</taxon>
        <taxon>Polyphaga</taxon>
        <taxon>Elateriformia</taxon>
        <taxon>Elateroidea</taxon>
        <taxon>Elateridae</taxon>
        <taxon>Agrypninae</taxon>
        <taxon>Pyrophorini</taxon>
        <taxon>Ignelater</taxon>
    </lineage>
</organism>